<feature type="domain" description="AAA+ ATPase" evidence="4">
    <location>
        <begin position="131"/>
        <end position="258"/>
    </location>
</feature>
<evidence type="ECO:0000259" key="4">
    <source>
        <dbReference type="SMART" id="SM00382"/>
    </source>
</evidence>
<dbReference type="RefSeq" id="WP_076341439.1">
    <property type="nucleotide sequence ID" value="NZ_CAJTMI010000013.1"/>
</dbReference>
<dbReference type="CDD" id="cd01129">
    <property type="entry name" value="PulE-GspE-like"/>
    <property type="match status" value="1"/>
</dbReference>
<dbReference type="PANTHER" id="PTHR30258:SF2">
    <property type="entry name" value="COMG OPERON PROTEIN 1"/>
    <property type="match status" value="1"/>
</dbReference>
<name>A0A1U7NMG9_9FIRM</name>
<evidence type="ECO:0000256" key="1">
    <source>
        <dbReference type="ARBA" id="ARBA00006611"/>
    </source>
</evidence>
<dbReference type="InterPro" id="IPR001482">
    <property type="entry name" value="T2SS/T4SS_dom"/>
</dbReference>
<gene>
    <name evidence="5" type="ORF">BO225_06385</name>
</gene>
<dbReference type="GeneID" id="78275569"/>
<keyword evidence="2" id="KW-0547">Nucleotide-binding</keyword>
<dbReference type="SMART" id="SM00382">
    <property type="entry name" value="AAA"/>
    <property type="match status" value="1"/>
</dbReference>
<dbReference type="InterPro" id="IPR003593">
    <property type="entry name" value="AAA+_ATPase"/>
</dbReference>
<dbReference type="Gene3D" id="3.40.50.300">
    <property type="entry name" value="P-loop containing nucleotide triphosphate hydrolases"/>
    <property type="match status" value="1"/>
</dbReference>
<dbReference type="GO" id="GO:0016887">
    <property type="term" value="F:ATP hydrolysis activity"/>
    <property type="evidence" value="ECO:0007669"/>
    <property type="project" value="TreeGrafter"/>
</dbReference>
<dbReference type="Proteomes" id="UP000186705">
    <property type="component" value="Unassembled WGS sequence"/>
</dbReference>
<comment type="caution">
    <text evidence="5">The sequence shown here is derived from an EMBL/GenBank/DDBJ whole genome shotgun (WGS) entry which is preliminary data.</text>
</comment>
<keyword evidence="3" id="KW-0067">ATP-binding</keyword>
<dbReference type="GO" id="GO:0005524">
    <property type="term" value="F:ATP binding"/>
    <property type="evidence" value="ECO:0007669"/>
    <property type="project" value="UniProtKB-KW"/>
</dbReference>
<dbReference type="AlphaFoldDB" id="A0A1U7NMG9"/>
<evidence type="ECO:0000256" key="3">
    <source>
        <dbReference type="ARBA" id="ARBA00022840"/>
    </source>
</evidence>
<keyword evidence="6" id="KW-1185">Reference proteome</keyword>
<dbReference type="Gene3D" id="3.30.450.90">
    <property type="match status" value="1"/>
</dbReference>
<comment type="similarity">
    <text evidence="1">Belongs to the GSP E family.</text>
</comment>
<sequence>MRHQLEQLIEYALNKKASDLHFYKNDEHLQIQLRTAKGMCSLHQDLWDPKLFSYLKFIAGLDLTNPKLPQSGSFSIEIQGKKIDARFSILHNQHLETGVLRLFAMKSDLKIEELTSDQEAIDFMKQLTHFRQGLFLACGPTNSGKTTTIHAILHEIALSKRYKIVSLEDPVEIQDPLFVQLQVNEEEGFTYEKGIEQLMRHDPDIIYIGEIRSAYCAKKMVNCALSGHLVVSTIHAGNAKEALFRLLDFGIEAYDLIGLVSGVFAQRLYQTPSSRKECIYEIVDRKEAETILLAKEYSTNHVRLEQRIQRALESNRIEDEQAKFDIQALQA</sequence>
<dbReference type="STRING" id="1862672.BO225_06385"/>
<dbReference type="InterPro" id="IPR027417">
    <property type="entry name" value="P-loop_NTPase"/>
</dbReference>
<evidence type="ECO:0000313" key="6">
    <source>
        <dbReference type="Proteomes" id="UP000186705"/>
    </source>
</evidence>
<dbReference type="EMBL" id="MPKA01000065">
    <property type="protein sequence ID" value="OLU46391.1"/>
    <property type="molecule type" value="Genomic_DNA"/>
</dbReference>
<dbReference type="OrthoDB" id="9808272at2"/>
<organism evidence="5 6">
    <name type="scientific">Dubosiella newyorkensis</name>
    <dbReference type="NCBI Taxonomy" id="1862672"/>
    <lineage>
        <taxon>Bacteria</taxon>
        <taxon>Bacillati</taxon>
        <taxon>Bacillota</taxon>
        <taxon>Erysipelotrichia</taxon>
        <taxon>Erysipelotrichales</taxon>
        <taxon>Erysipelotrichaceae</taxon>
        <taxon>Dubosiella</taxon>
    </lineage>
</organism>
<dbReference type="GO" id="GO:0005886">
    <property type="term" value="C:plasma membrane"/>
    <property type="evidence" value="ECO:0007669"/>
    <property type="project" value="TreeGrafter"/>
</dbReference>
<evidence type="ECO:0000256" key="2">
    <source>
        <dbReference type="ARBA" id="ARBA00022741"/>
    </source>
</evidence>
<dbReference type="Pfam" id="PF00437">
    <property type="entry name" value="T2SSE"/>
    <property type="match status" value="1"/>
</dbReference>
<evidence type="ECO:0000313" key="5">
    <source>
        <dbReference type="EMBL" id="OLU46391.1"/>
    </source>
</evidence>
<accession>A0A1U7NMG9</accession>
<reference evidence="5 6" key="1">
    <citation type="submission" date="2016-11" db="EMBL/GenBank/DDBJ databases">
        <title>Description of two novel members of the family Erysipelotrichaceae: Ileibacterium lipovorans gen. nov., sp. nov. and Dubosiella newyorkensis, gen. nov., sp. nov.</title>
        <authorList>
            <person name="Cox L.M."/>
            <person name="Sohn J."/>
            <person name="Tyrrell K.L."/>
            <person name="Citron D.M."/>
            <person name="Lawson P.A."/>
            <person name="Patel N.B."/>
            <person name="Iizumi T."/>
            <person name="Perez-Perez G.I."/>
            <person name="Goldstein E.J."/>
            <person name="Blaser M.J."/>
        </authorList>
    </citation>
    <scope>NUCLEOTIDE SEQUENCE [LARGE SCALE GENOMIC DNA]</scope>
    <source>
        <strain evidence="5 6">NYU-BL-A4</strain>
    </source>
</reference>
<dbReference type="SUPFAM" id="SSF52540">
    <property type="entry name" value="P-loop containing nucleoside triphosphate hydrolases"/>
    <property type="match status" value="1"/>
</dbReference>
<proteinExistence type="inferred from homology"/>
<protein>
    <recommendedName>
        <fullName evidence="4">AAA+ ATPase domain-containing protein</fullName>
    </recommendedName>
</protein>
<dbReference type="PANTHER" id="PTHR30258">
    <property type="entry name" value="TYPE II SECRETION SYSTEM PROTEIN GSPE-RELATED"/>
    <property type="match status" value="1"/>
</dbReference>